<evidence type="ECO:0000313" key="1">
    <source>
        <dbReference type="EMBL" id="GFR06332.1"/>
    </source>
</evidence>
<dbReference type="EMBL" id="BMAO01025990">
    <property type="protein sequence ID" value="GFR06332.1"/>
    <property type="molecule type" value="Genomic_DNA"/>
</dbReference>
<evidence type="ECO:0000313" key="2">
    <source>
        <dbReference type="Proteomes" id="UP000887116"/>
    </source>
</evidence>
<reference evidence="1" key="1">
    <citation type="submission" date="2020-07" db="EMBL/GenBank/DDBJ databases">
        <title>Multicomponent nature underlies the extraordinary mechanical properties of spider dragline silk.</title>
        <authorList>
            <person name="Kono N."/>
            <person name="Nakamura H."/>
            <person name="Mori M."/>
            <person name="Yoshida Y."/>
            <person name="Ohtoshi R."/>
            <person name="Malay A.D."/>
            <person name="Moran D.A.P."/>
            <person name="Tomita M."/>
            <person name="Numata K."/>
            <person name="Arakawa K."/>
        </authorList>
    </citation>
    <scope>NUCLEOTIDE SEQUENCE</scope>
</reference>
<gene>
    <name evidence="1" type="ORF">TNCT_104071</name>
</gene>
<dbReference type="AlphaFoldDB" id="A0A8X6GKN8"/>
<proteinExistence type="predicted"/>
<keyword evidence="2" id="KW-1185">Reference proteome</keyword>
<sequence>MMLRVEPRSHGYFIKDCMMKLLYPILNMYITLPSSVNAEQFQRHRCKVHYAIDLFARGAISLSVRQAIRNVDG</sequence>
<organism evidence="1 2">
    <name type="scientific">Trichonephila clavata</name>
    <name type="common">Joro spider</name>
    <name type="synonym">Nephila clavata</name>
    <dbReference type="NCBI Taxonomy" id="2740835"/>
    <lineage>
        <taxon>Eukaryota</taxon>
        <taxon>Metazoa</taxon>
        <taxon>Ecdysozoa</taxon>
        <taxon>Arthropoda</taxon>
        <taxon>Chelicerata</taxon>
        <taxon>Arachnida</taxon>
        <taxon>Araneae</taxon>
        <taxon>Araneomorphae</taxon>
        <taxon>Entelegynae</taxon>
        <taxon>Araneoidea</taxon>
        <taxon>Nephilidae</taxon>
        <taxon>Trichonephila</taxon>
    </lineage>
</organism>
<comment type="caution">
    <text evidence="1">The sequence shown here is derived from an EMBL/GenBank/DDBJ whole genome shotgun (WGS) entry which is preliminary data.</text>
</comment>
<protein>
    <submittedName>
        <fullName evidence="1">Uncharacterized protein</fullName>
    </submittedName>
</protein>
<accession>A0A8X6GKN8</accession>
<dbReference type="Proteomes" id="UP000887116">
    <property type="component" value="Unassembled WGS sequence"/>
</dbReference>
<name>A0A8X6GKN8_TRICU</name>